<comment type="caution">
    <text evidence="1">The sequence shown here is derived from an EMBL/GenBank/DDBJ whole genome shotgun (WGS) entry which is preliminary data.</text>
</comment>
<gene>
    <name evidence="1" type="ORF">NDU88_005722</name>
</gene>
<accession>A0AAV7QFK4</accession>
<proteinExistence type="predicted"/>
<name>A0AAV7QFK4_PLEWA</name>
<evidence type="ECO:0000313" key="1">
    <source>
        <dbReference type="EMBL" id="KAJ1139347.1"/>
    </source>
</evidence>
<dbReference type="AlphaFoldDB" id="A0AAV7QFK4"/>
<dbReference type="Proteomes" id="UP001066276">
    <property type="component" value="Chromosome 6"/>
</dbReference>
<evidence type="ECO:0000313" key="2">
    <source>
        <dbReference type="Proteomes" id="UP001066276"/>
    </source>
</evidence>
<organism evidence="1 2">
    <name type="scientific">Pleurodeles waltl</name>
    <name type="common">Iberian ribbed newt</name>
    <dbReference type="NCBI Taxonomy" id="8319"/>
    <lineage>
        <taxon>Eukaryota</taxon>
        <taxon>Metazoa</taxon>
        <taxon>Chordata</taxon>
        <taxon>Craniata</taxon>
        <taxon>Vertebrata</taxon>
        <taxon>Euteleostomi</taxon>
        <taxon>Amphibia</taxon>
        <taxon>Batrachia</taxon>
        <taxon>Caudata</taxon>
        <taxon>Salamandroidea</taxon>
        <taxon>Salamandridae</taxon>
        <taxon>Pleurodelinae</taxon>
        <taxon>Pleurodeles</taxon>
    </lineage>
</organism>
<reference evidence="1" key="1">
    <citation type="journal article" date="2022" name="bioRxiv">
        <title>Sequencing and chromosome-scale assembly of the giantPleurodeles waltlgenome.</title>
        <authorList>
            <person name="Brown T."/>
            <person name="Elewa A."/>
            <person name="Iarovenko S."/>
            <person name="Subramanian E."/>
            <person name="Araus A.J."/>
            <person name="Petzold A."/>
            <person name="Susuki M."/>
            <person name="Suzuki K.-i.T."/>
            <person name="Hayashi T."/>
            <person name="Toyoda A."/>
            <person name="Oliveira C."/>
            <person name="Osipova E."/>
            <person name="Leigh N.D."/>
            <person name="Simon A."/>
            <person name="Yun M.H."/>
        </authorList>
    </citation>
    <scope>NUCLEOTIDE SEQUENCE</scope>
    <source>
        <strain evidence="1">20211129_DDA</strain>
        <tissue evidence="1">Liver</tissue>
    </source>
</reference>
<dbReference type="EMBL" id="JANPWB010000010">
    <property type="protein sequence ID" value="KAJ1139347.1"/>
    <property type="molecule type" value="Genomic_DNA"/>
</dbReference>
<protein>
    <submittedName>
        <fullName evidence="1">Uncharacterized protein</fullName>
    </submittedName>
</protein>
<keyword evidence="2" id="KW-1185">Reference proteome</keyword>
<sequence length="103" mass="11524">MPTLHASSRISLSCEASKGMRFCKYNVLQHRHGSPKRTVSATLDGGIADGTVDLKFVTRSFVLQSVKSVAPDEVINFVTSEEFYDYLLHVTAELFYYKADTND</sequence>